<dbReference type="Pfam" id="PF12781">
    <property type="entry name" value="AAA_9"/>
    <property type="match status" value="1"/>
</dbReference>
<dbReference type="GO" id="GO:0008569">
    <property type="term" value="F:minus-end-directed microtubule motor activity"/>
    <property type="evidence" value="ECO:0007669"/>
    <property type="project" value="InterPro"/>
</dbReference>
<comment type="subcellular location">
    <subcellularLocation>
        <location evidence="1">Cytoplasm</location>
        <location evidence="1">Cytoskeleton</location>
        <location evidence="1">Cilium axoneme</location>
    </subcellularLocation>
</comment>
<dbReference type="GO" id="GO:0005930">
    <property type="term" value="C:axoneme"/>
    <property type="evidence" value="ECO:0007669"/>
    <property type="project" value="UniProtKB-SubCell"/>
</dbReference>
<dbReference type="GO" id="GO:0005874">
    <property type="term" value="C:microtubule"/>
    <property type="evidence" value="ECO:0007669"/>
    <property type="project" value="UniProtKB-KW"/>
</dbReference>
<dbReference type="GO" id="GO:0045505">
    <property type="term" value="F:dynein intermediate chain binding"/>
    <property type="evidence" value="ECO:0007669"/>
    <property type="project" value="InterPro"/>
</dbReference>
<keyword evidence="12" id="KW-0966">Cell projection</keyword>
<dbReference type="Gene3D" id="1.10.8.720">
    <property type="entry name" value="Region D6 of dynein motor"/>
    <property type="match status" value="1"/>
</dbReference>
<evidence type="ECO:0000256" key="6">
    <source>
        <dbReference type="ARBA" id="ARBA00022840"/>
    </source>
</evidence>
<evidence type="ECO:0000259" key="16">
    <source>
        <dbReference type="Pfam" id="PF18199"/>
    </source>
</evidence>
<dbReference type="InterPro" id="IPR041658">
    <property type="entry name" value="AAA_lid_11"/>
</dbReference>
<evidence type="ECO:0000256" key="3">
    <source>
        <dbReference type="ARBA" id="ARBA00022490"/>
    </source>
</evidence>
<dbReference type="Proteomes" id="UP000700334">
    <property type="component" value="Unassembled WGS sequence"/>
</dbReference>
<evidence type="ECO:0000256" key="8">
    <source>
        <dbReference type="ARBA" id="ARBA00023054"/>
    </source>
</evidence>
<dbReference type="Gene3D" id="6.10.140.1060">
    <property type="match status" value="1"/>
</dbReference>
<feature type="non-terminal residue" evidence="17">
    <location>
        <position position="1"/>
    </location>
</feature>
<dbReference type="InterPro" id="IPR042219">
    <property type="entry name" value="AAA_lid_11_sf"/>
</dbReference>
<dbReference type="InterPro" id="IPR027417">
    <property type="entry name" value="P-loop_NTPase"/>
</dbReference>
<feature type="domain" description="Dynein heavy chain AAA lid" evidence="15">
    <location>
        <begin position="513"/>
        <end position="649"/>
    </location>
</feature>
<dbReference type="GO" id="GO:0051959">
    <property type="term" value="F:dynein light intermediate chain binding"/>
    <property type="evidence" value="ECO:0007669"/>
    <property type="project" value="InterPro"/>
</dbReference>
<evidence type="ECO:0000313" key="17">
    <source>
        <dbReference type="EMBL" id="KAG8514697.1"/>
    </source>
</evidence>
<gene>
    <name evidence="17" type="ORF">J0S82_001796</name>
</gene>
<keyword evidence="8" id="KW-0175">Coiled coil</keyword>
<dbReference type="OrthoDB" id="10251809at2759"/>
<dbReference type="Gene3D" id="1.10.8.1220">
    <property type="match status" value="1"/>
</dbReference>
<keyword evidence="5" id="KW-0547">Nucleotide-binding</keyword>
<evidence type="ECO:0000313" key="18">
    <source>
        <dbReference type="Proteomes" id="UP000700334"/>
    </source>
</evidence>
<dbReference type="Gene3D" id="3.10.490.20">
    <property type="match status" value="1"/>
</dbReference>
<evidence type="ECO:0000256" key="1">
    <source>
        <dbReference type="ARBA" id="ARBA00004430"/>
    </source>
</evidence>
<dbReference type="InterPro" id="IPR004273">
    <property type="entry name" value="Dynein_heavy_D6_P-loop"/>
</dbReference>
<dbReference type="InterPro" id="IPR026983">
    <property type="entry name" value="DHC"/>
</dbReference>
<evidence type="ECO:0000256" key="10">
    <source>
        <dbReference type="ARBA" id="ARBA00023175"/>
    </source>
</evidence>
<name>A0A8J6A986_GALPY</name>
<dbReference type="Pfam" id="PF03028">
    <property type="entry name" value="Dynein_heavy"/>
    <property type="match status" value="1"/>
</dbReference>
<evidence type="ECO:0000256" key="4">
    <source>
        <dbReference type="ARBA" id="ARBA00022701"/>
    </source>
</evidence>
<dbReference type="InterPro" id="IPR035706">
    <property type="entry name" value="AAA_9"/>
</dbReference>
<dbReference type="FunFam" id="1.10.8.1220:FF:000001">
    <property type="entry name" value="Dynein axonemal heavy chain 5"/>
    <property type="match status" value="1"/>
</dbReference>
<dbReference type="PANTHER" id="PTHR46961:SF14">
    <property type="entry name" value="DYNEIN HEAVY CHAIN 11, AXONEMAL"/>
    <property type="match status" value="1"/>
</dbReference>
<keyword evidence="6" id="KW-0067">ATP-binding</keyword>
<dbReference type="Gene3D" id="1.20.1270.280">
    <property type="match status" value="1"/>
</dbReference>
<dbReference type="GO" id="GO:0007018">
    <property type="term" value="P:microtubule-based movement"/>
    <property type="evidence" value="ECO:0007669"/>
    <property type="project" value="InterPro"/>
</dbReference>
<evidence type="ECO:0000259" key="14">
    <source>
        <dbReference type="Pfam" id="PF12781"/>
    </source>
</evidence>
<dbReference type="FunFam" id="3.40.50.300:FF:000411">
    <property type="entry name" value="dynein heavy chain 17, axonemal"/>
    <property type="match status" value="1"/>
</dbReference>
<feature type="domain" description="Dynein heavy chain C-terminal" evidence="16">
    <location>
        <begin position="657"/>
        <end position="960"/>
    </location>
</feature>
<reference evidence="17" key="1">
    <citation type="journal article" date="2021" name="Evol. Appl.">
        <title>The genome of the Pyrenean desman and the effects of bottlenecks and inbreeding on the genomic landscape of an endangered species.</title>
        <authorList>
            <person name="Escoda L."/>
            <person name="Castresana J."/>
        </authorList>
    </citation>
    <scope>NUCLEOTIDE SEQUENCE</scope>
    <source>
        <strain evidence="17">IBE-C5619</strain>
    </source>
</reference>
<dbReference type="InterPro" id="IPR041228">
    <property type="entry name" value="Dynein_C"/>
</dbReference>
<evidence type="ECO:0000256" key="9">
    <source>
        <dbReference type="ARBA" id="ARBA00023069"/>
    </source>
</evidence>
<comment type="caution">
    <text evidence="17">The sequence shown here is derived from an EMBL/GenBank/DDBJ whole genome shotgun (WGS) entry which is preliminary data.</text>
</comment>
<dbReference type="FunFam" id="1.10.8.720:FF:000002">
    <property type="entry name" value="Dynein heavy chain 9, axonemal"/>
    <property type="match status" value="1"/>
</dbReference>
<sequence>YVKIGDKECEFNKNFRLILHTKLANPHYKPELQAQTTLLNFTVTEDGLEAQLLAEVVSIERPDLEKLKLVLTKHQNDFKIELKHLEDDLLLRLSAAEGSFLDDTKLVERLETTKATAAEIEGKVIEAKENERKINEARECYRPVAARASLLYFVINDLRKINPIYQFSLKAFNMLFHRAIKQADKVEDMQARISALMENITHAIFLYTSRALFEKDKLTFLAQMAFQILLRKKEIDPLELDFLLRFTVEHTYTSPVDFLTTQSWSAIKAVALMEEFRGLDRDVEGSAKQWRKWVEAECPEKEKLPQEWKKKSLIQKLIILRAMRPDRMTYALRNFVEEKLGAKYVERSRLDLVKAFEESSPSTPVFFILSPGVDALKDLEILGKRLGFTIDSGKFHNVSLGQGQEVAAEMALEKASTGGHWVMLQNVHLVAKWLGTLEKLLERFSQVGHRDYRVFMSAESAPTPNEQIIPQGLLENSIKITNEPPTGMLANLHAALYNFDQDTLEVCSKEQEFKSILFSLCYFHACVAGRLRFGPQGWSRSYPFNPGDLTICANVLYNYLEANPNVPWEDLRYLFGEIMYGGHITDDWDRKLSRVYLEELLNPSLLEDELMLAPGFPAPPNLDYPGYHQYIEERLPPESPALYGLHPNAEIEFLTVTSNTLFRTLLEMQPRNVLSSAELGQSTEEKVKNILDDILEKLPEEFNMADIMQKTSNRSPYVLVCFQECERMNLLLQEIRVSLQQLELGLKVSLKVGLILQGELTLSPDMEAQQSSLSYDVVPDAWHKLAYPSTYGLAQWFNDLLVRCRELDTWTQDLSLPAVVWLSGFFNPQSFLTAIMQTTARKNEWPLDKMCLTVDVTKKTKDDYGHPPREGAYLHGLLLEGARWDTQSGTMAEARLKELTSAMPVIFAKAVPMDRQETKHTYECPVYKTKMRGAHYVWTFRLKSQEKPAKWVLAGVALLLEA</sequence>
<evidence type="ECO:0000256" key="11">
    <source>
        <dbReference type="ARBA" id="ARBA00023212"/>
    </source>
</evidence>
<dbReference type="Pfam" id="PF18198">
    <property type="entry name" value="AAA_lid_11"/>
    <property type="match status" value="1"/>
</dbReference>
<keyword evidence="9" id="KW-0969">Cilium</keyword>
<keyword evidence="11" id="KW-0206">Cytoskeleton</keyword>
<feature type="domain" description="Dynein heavy chain ATP-binding dynein motor region" evidence="14">
    <location>
        <begin position="1"/>
        <end position="120"/>
    </location>
</feature>
<dbReference type="GO" id="GO:0005524">
    <property type="term" value="F:ATP binding"/>
    <property type="evidence" value="ECO:0007669"/>
    <property type="project" value="UniProtKB-KW"/>
</dbReference>
<comment type="similarity">
    <text evidence="2">Belongs to the dynein heavy chain family.</text>
</comment>
<evidence type="ECO:0000256" key="2">
    <source>
        <dbReference type="ARBA" id="ARBA00008887"/>
    </source>
</evidence>
<proteinExistence type="inferred from homology"/>
<keyword evidence="3" id="KW-0963">Cytoplasm</keyword>
<evidence type="ECO:0000259" key="15">
    <source>
        <dbReference type="Pfam" id="PF18198"/>
    </source>
</evidence>
<keyword evidence="4" id="KW-0493">Microtubule</keyword>
<keyword evidence="7" id="KW-0243">Dynein</keyword>
<dbReference type="EMBL" id="JAGFMF010011726">
    <property type="protein sequence ID" value="KAG8514697.1"/>
    <property type="molecule type" value="Genomic_DNA"/>
</dbReference>
<keyword evidence="18" id="KW-1185">Reference proteome</keyword>
<keyword evidence="10" id="KW-0505">Motor protein</keyword>
<dbReference type="AlphaFoldDB" id="A0A8J6A986"/>
<dbReference type="InterPro" id="IPR043160">
    <property type="entry name" value="Dynein_C_barrel"/>
</dbReference>
<protein>
    <submittedName>
        <fullName evidence="17">Dynein heavy chain 11, axonemal</fullName>
    </submittedName>
</protein>
<organism evidence="17 18">
    <name type="scientific">Galemys pyrenaicus</name>
    <name type="common">Iberian desman</name>
    <name type="synonym">Pyrenean desman</name>
    <dbReference type="NCBI Taxonomy" id="202257"/>
    <lineage>
        <taxon>Eukaryota</taxon>
        <taxon>Metazoa</taxon>
        <taxon>Chordata</taxon>
        <taxon>Craniata</taxon>
        <taxon>Vertebrata</taxon>
        <taxon>Euteleostomi</taxon>
        <taxon>Mammalia</taxon>
        <taxon>Eutheria</taxon>
        <taxon>Laurasiatheria</taxon>
        <taxon>Eulipotyphla</taxon>
        <taxon>Talpidae</taxon>
        <taxon>Galemys</taxon>
    </lineage>
</organism>
<evidence type="ECO:0000256" key="7">
    <source>
        <dbReference type="ARBA" id="ARBA00023017"/>
    </source>
</evidence>
<dbReference type="PANTHER" id="PTHR46961">
    <property type="entry name" value="DYNEIN HEAVY CHAIN 1, AXONEMAL-LIKE PROTEIN"/>
    <property type="match status" value="1"/>
</dbReference>
<dbReference type="Pfam" id="PF18199">
    <property type="entry name" value="Dynein_C"/>
    <property type="match status" value="1"/>
</dbReference>
<evidence type="ECO:0000256" key="12">
    <source>
        <dbReference type="ARBA" id="ARBA00023273"/>
    </source>
</evidence>
<dbReference type="GO" id="GO:0030286">
    <property type="term" value="C:dynein complex"/>
    <property type="evidence" value="ECO:0007669"/>
    <property type="project" value="UniProtKB-KW"/>
</dbReference>
<evidence type="ECO:0000256" key="5">
    <source>
        <dbReference type="ARBA" id="ARBA00022741"/>
    </source>
</evidence>
<dbReference type="FunFam" id="3.10.490.20:FF:000002">
    <property type="entry name" value="Dynein axonemal heavy chain 17"/>
    <property type="match status" value="1"/>
</dbReference>
<accession>A0A8J6A986</accession>
<dbReference type="Gene3D" id="3.40.50.300">
    <property type="entry name" value="P-loop containing nucleotide triphosphate hydrolases"/>
    <property type="match status" value="2"/>
</dbReference>
<feature type="domain" description="Dynein heavy chain region D6 P-loop" evidence="13">
    <location>
        <begin position="361"/>
        <end position="481"/>
    </location>
</feature>
<dbReference type="FunFam" id="1.20.1270.280:FF:000008">
    <property type="entry name" value="Dynein axonemal heavy chain 11"/>
    <property type="match status" value="1"/>
</dbReference>
<evidence type="ECO:0000259" key="13">
    <source>
        <dbReference type="Pfam" id="PF03028"/>
    </source>
</evidence>